<reference evidence="2 3" key="1">
    <citation type="journal article" date="2011" name="Nature">
        <title>A high-resolution map of human evolutionary constraint using 29 mammals.</title>
        <authorList>
            <person name="Lindblad-Toh K."/>
            <person name="Garber M."/>
            <person name="Zuk O."/>
            <person name="Lin M.F."/>
            <person name="Parker B.J."/>
            <person name="Washietl S."/>
            <person name="Kheradpour P."/>
            <person name="Ernst J."/>
            <person name="Jordan G."/>
            <person name="Mauceli E."/>
            <person name="Ward L.D."/>
            <person name="Lowe C.B."/>
            <person name="Holloway A.K."/>
            <person name="Clamp M."/>
            <person name="Gnerre S."/>
            <person name="Alfoldi J."/>
            <person name="Beal K."/>
            <person name="Chang J."/>
            <person name="Clawson H."/>
            <person name="Cuff J."/>
            <person name="Di Palma F."/>
            <person name="Fitzgerald S."/>
            <person name="Flicek P."/>
            <person name="Guttman M."/>
            <person name="Hubisz M.J."/>
            <person name="Jaffe D.B."/>
            <person name="Jungreis I."/>
            <person name="Kent W.J."/>
            <person name="Kostka D."/>
            <person name="Lara M."/>
            <person name="Martins A.L."/>
            <person name="Massingham T."/>
            <person name="Moltke I."/>
            <person name="Raney B.J."/>
            <person name="Rasmussen M.D."/>
            <person name="Robinson J."/>
            <person name="Stark A."/>
            <person name="Vilella A.J."/>
            <person name="Wen J."/>
            <person name="Xie X."/>
            <person name="Zody M.C."/>
            <person name="Baldwin J."/>
            <person name="Bloom T."/>
            <person name="Chin C.W."/>
            <person name="Heiman D."/>
            <person name="Nicol R."/>
            <person name="Nusbaum C."/>
            <person name="Young S."/>
            <person name="Wilkinson J."/>
            <person name="Worley K.C."/>
            <person name="Kovar C.L."/>
            <person name="Muzny D.M."/>
            <person name="Gibbs R.A."/>
            <person name="Cree A."/>
            <person name="Dihn H.H."/>
            <person name="Fowler G."/>
            <person name="Jhangiani S."/>
            <person name="Joshi V."/>
            <person name="Lee S."/>
            <person name="Lewis L.R."/>
            <person name="Nazareth L.V."/>
            <person name="Okwuonu G."/>
            <person name="Santibanez J."/>
            <person name="Warren W.C."/>
            <person name="Mardis E.R."/>
            <person name="Weinstock G.M."/>
            <person name="Wilson R.K."/>
            <person name="Delehaunty K."/>
            <person name="Dooling D."/>
            <person name="Fronik C."/>
            <person name="Fulton L."/>
            <person name="Fulton B."/>
            <person name="Graves T."/>
            <person name="Minx P."/>
            <person name="Sodergren E."/>
            <person name="Birney E."/>
            <person name="Margulies E.H."/>
            <person name="Herrero J."/>
            <person name="Green E.D."/>
            <person name="Haussler D."/>
            <person name="Siepel A."/>
            <person name="Goldman N."/>
            <person name="Pollard K.S."/>
            <person name="Pedersen J.S."/>
            <person name="Lander E.S."/>
            <person name="Kellis M."/>
        </authorList>
    </citation>
    <scope>NUCLEOTIDE SEQUENCE [LARGE SCALE GENOMIC DNA]</scope>
</reference>
<evidence type="ECO:0000313" key="3">
    <source>
        <dbReference type="Proteomes" id="UP000001074"/>
    </source>
</evidence>
<organism evidence="2 3">
    <name type="scientific">Myotis lucifugus</name>
    <name type="common">Little brown bat</name>
    <dbReference type="NCBI Taxonomy" id="59463"/>
    <lineage>
        <taxon>Eukaryota</taxon>
        <taxon>Metazoa</taxon>
        <taxon>Chordata</taxon>
        <taxon>Craniata</taxon>
        <taxon>Vertebrata</taxon>
        <taxon>Euteleostomi</taxon>
        <taxon>Mammalia</taxon>
        <taxon>Eutheria</taxon>
        <taxon>Laurasiatheria</taxon>
        <taxon>Chiroptera</taxon>
        <taxon>Yangochiroptera</taxon>
        <taxon>Vespertilionidae</taxon>
        <taxon>Myotis</taxon>
    </lineage>
</organism>
<dbReference type="AlphaFoldDB" id="G1QFY0"/>
<name>G1QFY0_MYOLU</name>
<keyword evidence="1" id="KW-0472">Membrane</keyword>
<dbReference type="InterPro" id="IPR013783">
    <property type="entry name" value="Ig-like_fold"/>
</dbReference>
<keyword evidence="1" id="KW-1133">Transmembrane helix</keyword>
<protein>
    <submittedName>
        <fullName evidence="2">Uncharacterized protein</fullName>
    </submittedName>
</protein>
<reference evidence="2" key="3">
    <citation type="submission" date="2025-09" db="UniProtKB">
        <authorList>
            <consortium name="Ensembl"/>
        </authorList>
    </citation>
    <scope>IDENTIFICATION</scope>
</reference>
<accession>G1QFY0</accession>
<reference evidence="2" key="2">
    <citation type="submission" date="2025-08" db="UniProtKB">
        <authorList>
            <consortium name="Ensembl"/>
        </authorList>
    </citation>
    <scope>IDENTIFICATION</scope>
</reference>
<dbReference type="InParanoid" id="G1QFY0"/>
<dbReference type="EMBL" id="AAPE02043561">
    <property type="status" value="NOT_ANNOTATED_CDS"/>
    <property type="molecule type" value="Genomic_DNA"/>
</dbReference>
<sequence length="55" mass="6463">PSLKSRLSITRDTSKSQVYLTLNSLRPEDTAMYYWKQMMVMMMTLMMVLVLVVMV</sequence>
<proteinExistence type="predicted"/>
<evidence type="ECO:0000313" key="2">
    <source>
        <dbReference type="Ensembl" id="ENSMLUP00000022613.1"/>
    </source>
</evidence>
<dbReference type="InterPro" id="IPR036179">
    <property type="entry name" value="Ig-like_dom_sf"/>
</dbReference>
<dbReference type="InterPro" id="IPR050199">
    <property type="entry name" value="IgHV"/>
</dbReference>
<dbReference type="SUPFAM" id="SSF48726">
    <property type="entry name" value="Immunoglobulin"/>
    <property type="match status" value="1"/>
</dbReference>
<dbReference type="HOGENOM" id="CLU_3037706_0_0_1"/>
<dbReference type="Proteomes" id="UP000001074">
    <property type="component" value="Unassembled WGS sequence"/>
</dbReference>
<dbReference type="Gene3D" id="2.60.40.10">
    <property type="entry name" value="Immunoglobulins"/>
    <property type="match status" value="1"/>
</dbReference>
<dbReference type="PANTHER" id="PTHR23266">
    <property type="entry name" value="IMMUNOGLOBULIN HEAVY CHAIN"/>
    <property type="match status" value="1"/>
</dbReference>
<evidence type="ECO:0000256" key="1">
    <source>
        <dbReference type="SAM" id="Phobius"/>
    </source>
</evidence>
<keyword evidence="1" id="KW-0812">Transmembrane</keyword>
<dbReference type="EMBL" id="AAPE02043562">
    <property type="status" value="NOT_ANNOTATED_CDS"/>
    <property type="molecule type" value="Genomic_DNA"/>
</dbReference>
<keyword evidence="3" id="KW-1185">Reference proteome</keyword>
<feature type="transmembrane region" description="Helical" evidence="1">
    <location>
        <begin position="33"/>
        <end position="54"/>
    </location>
</feature>
<dbReference type="Ensembl" id="ENSMLUT00000022996.1">
    <property type="protein sequence ID" value="ENSMLUP00000022613.1"/>
    <property type="gene ID" value="ENSMLUG00000026893.1"/>
</dbReference>